<protein>
    <submittedName>
        <fullName evidence="1">Stress protein</fullName>
    </submittedName>
</protein>
<dbReference type="CDD" id="cd06974">
    <property type="entry name" value="TerD_like"/>
    <property type="match status" value="1"/>
</dbReference>
<name>H6SQ12_PARPM</name>
<gene>
    <name evidence="1" type="ORF">RSPPHO_00656</name>
</gene>
<evidence type="ECO:0000313" key="1">
    <source>
        <dbReference type="EMBL" id="CCG07282.1"/>
    </source>
</evidence>
<evidence type="ECO:0000313" key="2">
    <source>
        <dbReference type="Proteomes" id="UP000033220"/>
    </source>
</evidence>
<dbReference type="PATRIC" id="fig|1150469.3.peg.759"/>
<dbReference type="Gene3D" id="2.60.60.30">
    <property type="entry name" value="sav2460 like domains"/>
    <property type="match status" value="1"/>
</dbReference>
<dbReference type="Proteomes" id="UP000033220">
    <property type="component" value="Chromosome DSM 122"/>
</dbReference>
<dbReference type="KEGG" id="rpm:RSPPHO_00656"/>
<proteinExistence type="predicted"/>
<organism evidence="1 2">
    <name type="scientific">Pararhodospirillum photometricum DSM 122</name>
    <dbReference type="NCBI Taxonomy" id="1150469"/>
    <lineage>
        <taxon>Bacteria</taxon>
        <taxon>Pseudomonadati</taxon>
        <taxon>Pseudomonadota</taxon>
        <taxon>Alphaproteobacteria</taxon>
        <taxon>Rhodospirillales</taxon>
        <taxon>Rhodospirillaceae</taxon>
        <taxon>Pararhodospirillum</taxon>
    </lineage>
</organism>
<keyword evidence="2" id="KW-1185">Reference proteome</keyword>
<dbReference type="InterPro" id="IPR003325">
    <property type="entry name" value="TerD"/>
</dbReference>
<dbReference type="AlphaFoldDB" id="H6SQ12"/>
<accession>H6SQ12</accession>
<reference evidence="1 2" key="1">
    <citation type="submission" date="2012-02" db="EMBL/GenBank/DDBJ databases">
        <title>Shotgun genome sequence of Phaeospirillum photometricum DSM 122.</title>
        <authorList>
            <person name="Duquesne K."/>
            <person name="Sturgis J."/>
        </authorList>
    </citation>
    <scope>NUCLEOTIDE SEQUENCE [LARGE SCALE GENOMIC DNA]</scope>
    <source>
        <strain evidence="2">DSM122</strain>
    </source>
</reference>
<dbReference type="EMBL" id="HE663493">
    <property type="protein sequence ID" value="CCG07282.1"/>
    <property type="molecule type" value="Genomic_DNA"/>
</dbReference>
<dbReference type="eggNOG" id="COG4110">
    <property type="taxonomic scope" value="Bacteria"/>
</dbReference>
<dbReference type="STRING" id="1150469.RSPPHO_00656"/>
<sequence>MSAVWRRWRVSMAWMWPRTRRLPRRPLPLLLPLPPPLPPARPVSLSKVTLEKRGQSISLEKKQERGFGEIRINLNWSRGEAKRSGGLLGGLFGGNRGIDLDLGCLWEAADGNKGCVQALGGTLGAYDEPPYVRHAGDDRTGDRPEGENMTVNGDHLPRLRRILIYAFIYEGVPNWAAADGVAMVRMAGHPDIEVRLDSPEANQGLCAIAMLENDGGRLKLTKEERYFRDHRELDMAYGWGLRWVAGSK</sequence>
<dbReference type="HOGENOM" id="CLU_091689_0_0_5"/>